<dbReference type="Pfam" id="PF02309">
    <property type="entry name" value="AUX_IAA"/>
    <property type="match status" value="1"/>
</dbReference>
<sequence>MRSALQIATTFAYLRPNHVLVSRGVAAFRPPLLPPRLTAAKAKMKVRAFSTGEREMEESAVSKKPSVCTADELHYVSVSNSDWKVALWRYNPPPQAPPRNHPLLLLSGVATNAIGYDLSPESSFARYMCSQGFDTWILEVRGAGLSTQGSDLKDIEQSARAISDQMEATAHIATDEVLPVAESDNSVVKGDLTGIATVWDESKLVTKLTETFMLLSERLSGFLSEGQSKLVSAKFFDQISQLLEDSFLSERFDEIRVKLSSLLEARQNSAVTSQIRDLSQKLVNIIEESQRSVSPQLYNLINLQERFFTTIEDFQKQLELIVKYDWDFDHYLEEDIPAVMEYVRAHSKPKDGKLLAVGHSMGGILLYAMLSRCGKIAYLTLYTPSCVLKEETLDWQLLLHLASSLDYTSSKSTLKLLLPLAAAYPLSSRPPYVLSWLNQLISAEDMMHPELLRKLVLNNFCTVPAKLILQLRTAFREGGLCDRSGTFFYKDHLHKSKVPVLAIAGDQDLICPPEAVYETAKLIPEQSVTYKVFGEPQGPHYAHYDLVGGRLLAMDLGLSLRALQSEAYHPSGHDDYGDLIDWHELNPELKSSKMGYPTKNSEDCDDERAGVGREERWDYVKVNMEGVIVGRKICIIENMDYSSLAVQLEDMFGRQTVPIWVTVIPGGDRVFPVLQGQG</sequence>
<name>A0A7J0GZT8_9ERIC</name>
<protein>
    <recommendedName>
        <fullName evidence="1">Auxin-responsive protein</fullName>
    </recommendedName>
</protein>
<proteinExistence type="inferred from homology"/>
<comment type="caution">
    <text evidence="3">The sequence shown here is derived from an EMBL/GenBank/DDBJ whole genome shotgun (WGS) entry which is preliminary data.</text>
</comment>
<dbReference type="Gene3D" id="3.40.50.1820">
    <property type="entry name" value="alpha/beta hydrolase"/>
    <property type="match status" value="2"/>
</dbReference>
<dbReference type="OrthoDB" id="9974421at2759"/>
<evidence type="ECO:0000256" key="1">
    <source>
        <dbReference type="RuleBase" id="RU004549"/>
    </source>
</evidence>
<comment type="subcellular location">
    <subcellularLocation>
        <location evidence="1">Nucleus</location>
    </subcellularLocation>
</comment>
<dbReference type="Gene3D" id="3.10.20.90">
    <property type="entry name" value="Phosphatidylinositol 3-kinase Catalytic Subunit, Chain A, domain 1"/>
    <property type="match status" value="1"/>
</dbReference>
<comment type="similarity">
    <text evidence="1">Belongs to the Aux/IAA family.</text>
</comment>
<dbReference type="GO" id="GO:0009734">
    <property type="term" value="P:auxin-activated signaling pathway"/>
    <property type="evidence" value="ECO:0007669"/>
    <property type="project" value="UniProtKB-UniRule"/>
</dbReference>
<keyword evidence="1" id="KW-0804">Transcription</keyword>
<dbReference type="InterPro" id="IPR033389">
    <property type="entry name" value="AUX/IAA_dom"/>
</dbReference>
<keyword evidence="1" id="KW-0678">Repressor</keyword>
<evidence type="ECO:0000259" key="2">
    <source>
        <dbReference type="Pfam" id="PF02309"/>
    </source>
</evidence>
<dbReference type="AlphaFoldDB" id="A0A7J0GZT8"/>
<keyword evidence="3" id="KW-0378">Hydrolase</keyword>
<gene>
    <name evidence="3" type="ORF">Acr_25g0004530</name>
</gene>
<dbReference type="FunFam" id="3.40.50.1820:FF:000119">
    <property type="entry name" value="Alpha/beta hydrolase family protein"/>
    <property type="match status" value="1"/>
</dbReference>
<keyword evidence="4" id="KW-1185">Reference proteome</keyword>
<keyword evidence="1" id="KW-0927">Auxin signaling pathway</keyword>
<evidence type="ECO:0000313" key="4">
    <source>
        <dbReference type="Proteomes" id="UP000585474"/>
    </source>
</evidence>
<dbReference type="PANTHER" id="PTHR11005">
    <property type="entry name" value="LYSOSOMAL ACID LIPASE-RELATED"/>
    <property type="match status" value="1"/>
</dbReference>
<accession>A0A7J0GZT8</accession>
<keyword evidence="1" id="KW-0539">Nucleus</keyword>
<comment type="subunit">
    <text evidence="1">Homodimers and heterodimers.</text>
</comment>
<dbReference type="InterPro" id="IPR029058">
    <property type="entry name" value="AB_hydrolase_fold"/>
</dbReference>
<keyword evidence="1" id="KW-0805">Transcription regulation</keyword>
<dbReference type="GO" id="GO:0016787">
    <property type="term" value="F:hydrolase activity"/>
    <property type="evidence" value="ECO:0007669"/>
    <property type="project" value="UniProtKB-KW"/>
</dbReference>
<evidence type="ECO:0000313" key="3">
    <source>
        <dbReference type="EMBL" id="GFZ16044.1"/>
    </source>
</evidence>
<organism evidence="3 4">
    <name type="scientific">Actinidia rufa</name>
    <dbReference type="NCBI Taxonomy" id="165716"/>
    <lineage>
        <taxon>Eukaryota</taxon>
        <taxon>Viridiplantae</taxon>
        <taxon>Streptophyta</taxon>
        <taxon>Embryophyta</taxon>
        <taxon>Tracheophyta</taxon>
        <taxon>Spermatophyta</taxon>
        <taxon>Magnoliopsida</taxon>
        <taxon>eudicotyledons</taxon>
        <taxon>Gunneridae</taxon>
        <taxon>Pentapetalae</taxon>
        <taxon>asterids</taxon>
        <taxon>Ericales</taxon>
        <taxon>Actinidiaceae</taxon>
        <taxon>Actinidia</taxon>
    </lineage>
</organism>
<dbReference type="SUPFAM" id="SSF53474">
    <property type="entry name" value="alpha/beta-Hydrolases"/>
    <property type="match status" value="1"/>
</dbReference>
<reference evidence="3 4" key="1">
    <citation type="submission" date="2019-07" db="EMBL/GenBank/DDBJ databases">
        <title>De Novo Assembly of kiwifruit Actinidia rufa.</title>
        <authorList>
            <person name="Sugita-Konishi S."/>
            <person name="Sato K."/>
            <person name="Mori E."/>
            <person name="Abe Y."/>
            <person name="Kisaki G."/>
            <person name="Hamano K."/>
            <person name="Suezawa K."/>
            <person name="Otani M."/>
            <person name="Fukuda T."/>
            <person name="Manabe T."/>
            <person name="Gomi K."/>
            <person name="Tabuchi M."/>
            <person name="Akimitsu K."/>
            <person name="Kataoka I."/>
        </authorList>
    </citation>
    <scope>NUCLEOTIDE SEQUENCE [LARGE SCALE GENOMIC DNA]</scope>
    <source>
        <strain evidence="4">cv. Fuchu</strain>
    </source>
</reference>
<feature type="domain" description="AUX/IAA" evidence="2">
    <location>
        <begin position="600"/>
        <end position="656"/>
    </location>
</feature>
<dbReference type="Proteomes" id="UP000585474">
    <property type="component" value="Unassembled WGS sequence"/>
</dbReference>
<comment type="function">
    <text evidence="1">Aux/IAA proteins are short-lived transcriptional factors that function as repressors of early auxin response genes at low auxin concentrations.</text>
</comment>
<dbReference type="GO" id="GO:0005634">
    <property type="term" value="C:nucleus"/>
    <property type="evidence" value="ECO:0007669"/>
    <property type="project" value="UniProtKB-SubCell"/>
</dbReference>
<dbReference type="EMBL" id="BJWL01000025">
    <property type="protein sequence ID" value="GFZ16044.1"/>
    <property type="molecule type" value="Genomic_DNA"/>
</dbReference>